<keyword evidence="4" id="KW-1003">Cell membrane</keyword>
<dbReference type="GO" id="GO:1902600">
    <property type="term" value="P:proton transmembrane transport"/>
    <property type="evidence" value="ECO:0007669"/>
    <property type="project" value="InterPro"/>
</dbReference>
<dbReference type="PANTHER" id="PTHR32507:SF8">
    <property type="entry name" value="CNH1P"/>
    <property type="match status" value="1"/>
</dbReference>
<comment type="caution">
    <text evidence="12">The sequence shown here is derived from an EMBL/GenBank/DDBJ whole genome shotgun (WGS) entry which is preliminary data.</text>
</comment>
<feature type="transmembrane region" description="Helical" evidence="10">
    <location>
        <begin position="92"/>
        <end position="115"/>
    </location>
</feature>
<feature type="transmembrane region" description="Helical" evidence="10">
    <location>
        <begin position="6"/>
        <end position="27"/>
    </location>
</feature>
<keyword evidence="5 10" id="KW-0812">Transmembrane</keyword>
<accession>A0AB37Z9I6</accession>
<evidence type="ECO:0000256" key="9">
    <source>
        <dbReference type="SAM" id="MobiDB-lite"/>
    </source>
</evidence>
<dbReference type="EMBL" id="FMTL01000002">
    <property type="protein sequence ID" value="SCW70691.1"/>
    <property type="molecule type" value="Genomic_DNA"/>
</dbReference>
<feature type="transmembrane region" description="Helical" evidence="10">
    <location>
        <begin position="195"/>
        <end position="214"/>
    </location>
</feature>
<keyword evidence="3" id="KW-0050">Antiport</keyword>
<feature type="domain" description="Cation/H+ exchanger transmembrane" evidence="11">
    <location>
        <begin position="325"/>
        <end position="441"/>
    </location>
</feature>
<evidence type="ECO:0000256" key="6">
    <source>
        <dbReference type="ARBA" id="ARBA00022989"/>
    </source>
</evidence>
<feature type="compositionally biased region" description="Basic and acidic residues" evidence="9">
    <location>
        <begin position="282"/>
        <end position="303"/>
    </location>
</feature>
<dbReference type="InterPro" id="IPR038770">
    <property type="entry name" value="Na+/solute_symporter_sf"/>
</dbReference>
<evidence type="ECO:0000256" key="2">
    <source>
        <dbReference type="ARBA" id="ARBA00022448"/>
    </source>
</evidence>
<dbReference type="Gene3D" id="1.20.1530.20">
    <property type="match status" value="1"/>
</dbReference>
<dbReference type="Pfam" id="PF00999">
    <property type="entry name" value="Na_H_Exchanger"/>
    <property type="match status" value="2"/>
</dbReference>
<evidence type="ECO:0000256" key="8">
    <source>
        <dbReference type="ARBA" id="ARBA00023136"/>
    </source>
</evidence>
<dbReference type="PANTHER" id="PTHR32507">
    <property type="entry name" value="NA(+)/H(+) ANTIPORTER 1"/>
    <property type="match status" value="1"/>
</dbReference>
<feature type="transmembrane region" description="Helical" evidence="10">
    <location>
        <begin position="121"/>
        <end position="143"/>
    </location>
</feature>
<name>A0AB37Z9I6_9PSED</name>
<evidence type="ECO:0000256" key="4">
    <source>
        <dbReference type="ARBA" id="ARBA00022475"/>
    </source>
</evidence>
<protein>
    <submittedName>
        <fullName evidence="12">Sodium/proton antiporter, CPA1 family</fullName>
    </submittedName>
</protein>
<evidence type="ECO:0000259" key="11">
    <source>
        <dbReference type="Pfam" id="PF00999"/>
    </source>
</evidence>
<feature type="transmembrane region" description="Helical" evidence="10">
    <location>
        <begin position="387"/>
        <end position="406"/>
    </location>
</feature>
<evidence type="ECO:0000313" key="13">
    <source>
        <dbReference type="Proteomes" id="UP000242418"/>
    </source>
</evidence>
<keyword evidence="2" id="KW-0813">Transport</keyword>
<evidence type="ECO:0000256" key="3">
    <source>
        <dbReference type="ARBA" id="ARBA00022449"/>
    </source>
</evidence>
<dbReference type="AlphaFoldDB" id="A0AB37Z9I6"/>
<comment type="subcellular location">
    <subcellularLocation>
        <location evidence="1">Cell membrane</location>
        <topology evidence="1">Multi-pass membrane protein</topology>
    </subcellularLocation>
</comment>
<dbReference type="InterPro" id="IPR006153">
    <property type="entry name" value="Cation/H_exchanger_TM"/>
</dbReference>
<evidence type="ECO:0000313" key="12">
    <source>
        <dbReference type="EMBL" id="SCW70691.1"/>
    </source>
</evidence>
<feature type="transmembrane region" description="Helical" evidence="10">
    <location>
        <begin position="34"/>
        <end position="51"/>
    </location>
</feature>
<keyword evidence="13" id="KW-1185">Reference proteome</keyword>
<feature type="transmembrane region" description="Helical" evidence="10">
    <location>
        <begin position="355"/>
        <end position="375"/>
    </location>
</feature>
<dbReference type="GO" id="GO:0005886">
    <property type="term" value="C:plasma membrane"/>
    <property type="evidence" value="ECO:0007669"/>
    <property type="project" value="UniProtKB-SubCell"/>
</dbReference>
<feature type="transmembrane region" description="Helical" evidence="10">
    <location>
        <begin position="63"/>
        <end position="80"/>
    </location>
</feature>
<dbReference type="GO" id="GO:0015297">
    <property type="term" value="F:antiporter activity"/>
    <property type="evidence" value="ECO:0007669"/>
    <property type="project" value="UniProtKB-KW"/>
</dbReference>
<gene>
    <name evidence="12" type="ORF">SAMN05216370_2994</name>
</gene>
<sequence length="451" mass="49010">MSFSTWMLVMGTLLLILGLASTFVRLLPVTTSTLYLAFGLAIGPLGLGIWQQDLLDISTWLEHLAEIAVLISLFIGGLKLRLPFRAPEWQAAWLLAGPVLLGTILSVTLIAHYLFGLSWGLSLLIAAILSPTDPVLASLVQVSHAGDEDRVRYAISGEAGLNDGIAFPFVIAALLVLQFSAQAPLSPLREAFDWFLIYVVWAVPVSLLLGYTLGRNVGRLVIHLRARQTDTTISANDFIALALIALSYVGAESIGGWGFLATFAAGLGLRHAEVTASQGHEQPAEKRTSNSMTREEGQTHGDIEFGEDKDEHPKVTAGALMMDILSFGSLLERILEVLMVTLLGALLYQHWDWRALPLGLALFCVARPGMVLLLIGDRLIPPSHRLLIGWFGIRGIGSLYYLSYSINKGLPATVAQTASDLVLSVVAMSIVLHGLTSQPLLDYYERLKHRA</sequence>
<proteinExistence type="predicted"/>
<evidence type="ECO:0000256" key="10">
    <source>
        <dbReference type="SAM" id="Phobius"/>
    </source>
</evidence>
<evidence type="ECO:0000256" key="1">
    <source>
        <dbReference type="ARBA" id="ARBA00004651"/>
    </source>
</evidence>
<feature type="domain" description="Cation/H+ exchanger transmembrane" evidence="11">
    <location>
        <begin position="15"/>
        <end position="273"/>
    </location>
</feature>
<evidence type="ECO:0000256" key="5">
    <source>
        <dbReference type="ARBA" id="ARBA00022692"/>
    </source>
</evidence>
<keyword evidence="8 10" id="KW-0472">Membrane</keyword>
<organism evidence="12 13">
    <name type="scientific">Pseudomonas peli</name>
    <dbReference type="NCBI Taxonomy" id="592361"/>
    <lineage>
        <taxon>Bacteria</taxon>
        <taxon>Pseudomonadati</taxon>
        <taxon>Pseudomonadota</taxon>
        <taxon>Gammaproteobacteria</taxon>
        <taxon>Pseudomonadales</taxon>
        <taxon>Pseudomonadaceae</taxon>
        <taxon>Pseudomonas</taxon>
    </lineage>
</organism>
<dbReference type="Proteomes" id="UP000242418">
    <property type="component" value="Unassembled WGS sequence"/>
</dbReference>
<dbReference type="RefSeq" id="WP_090253800.1">
    <property type="nucleotide sequence ID" value="NZ_FMTL01000002.1"/>
</dbReference>
<reference evidence="12 13" key="1">
    <citation type="submission" date="2016-10" db="EMBL/GenBank/DDBJ databases">
        <authorList>
            <person name="Varghese N."/>
            <person name="Submissions S."/>
        </authorList>
    </citation>
    <scope>NUCLEOTIDE SEQUENCE [LARGE SCALE GENOMIC DNA]</scope>
    <source>
        <strain evidence="12 13">DSM 17833</strain>
    </source>
</reference>
<evidence type="ECO:0000256" key="7">
    <source>
        <dbReference type="ARBA" id="ARBA00023065"/>
    </source>
</evidence>
<keyword evidence="7" id="KW-0406">Ion transport</keyword>
<feature type="transmembrane region" description="Helical" evidence="10">
    <location>
        <begin position="164"/>
        <end position="183"/>
    </location>
</feature>
<keyword evidence="6 10" id="KW-1133">Transmembrane helix</keyword>
<feature type="region of interest" description="Disordered" evidence="9">
    <location>
        <begin position="275"/>
        <end position="309"/>
    </location>
</feature>
<feature type="transmembrane region" description="Helical" evidence="10">
    <location>
        <begin position="421"/>
        <end position="441"/>
    </location>
</feature>